<keyword evidence="3" id="KW-0813">Transport</keyword>
<dbReference type="InterPro" id="IPR042532">
    <property type="entry name" value="EXOC3/Sec6_C"/>
</dbReference>
<evidence type="ECO:0000313" key="6">
    <source>
        <dbReference type="EMBL" id="KAB0799941.1"/>
    </source>
</evidence>
<comment type="similarity">
    <text evidence="1">Belongs to the SEC6 family.</text>
</comment>
<keyword evidence="7" id="KW-1185">Reference proteome</keyword>
<dbReference type="PANTHER" id="PTHR21292:SF1">
    <property type="entry name" value="EXOCYST COMPLEX COMPONENT 3"/>
    <property type="match status" value="1"/>
</dbReference>
<dbReference type="EMBL" id="VVIM01000005">
    <property type="protein sequence ID" value="KAB0799941.1"/>
    <property type="molecule type" value="Genomic_DNA"/>
</dbReference>
<feature type="domain" description="Transcription initiation factor TFIID subunit 12" evidence="5">
    <location>
        <begin position="843"/>
        <end position="908"/>
    </location>
</feature>
<sequence>MEKIKAQDNKIDIAQLKKDAKESATNSVINMLQRPGQLEKVEQYKRRLVRKKASVEALLKSAMQSKLDGVRVGLNQLGTCLGVVKELETNLKVINNLFVEAPVLYNQLSEVREENMRHSQYVTARENLKHIFTVPESVKKTEQWINDAKLLHAHQCLRDLENSRDDLLFELHKLPNQSAHDIAMLKAYFADVEKLSDLLGKQLRLVMARTLNTVRKEPTIIVTALRIIEREEKADDEATKHFKQSGFIPPGRPKRWKAMAFEVLEKAVATRIEGTQIEERDDNKLWIIRYLELIRQLILEDLRVVKSLCIPCFPPRYDIMNRYVHMYHVCLSKHLQEIIQNGLEGNEYVSILAWILNTYKGEELMGHPDLKENTAGLDLLLPQAVLKNLQNQYLKNMENNYVEWMQNTLISEKQEWRSNSPPEEPRVDRYLRTAAPVIIFQMIDQNLQVTKTISESLSNEALLLSIEQVIKYGQIYREAIVEFKNKHFEDRSQVPFFTQYMITIVNNCLQLVELGSQFEKQYLSQGFSKQQSECFKRFKEVYYCLRDESGRYLLEEVFLDLDKHFEELFVSGRWLQISLPVDTICATLEDYFQDYNRLVETNFKFVINEARRLVTKRYITAMLSKKVSFKTYEECQTAAKQIFKEVEQLRKVFLVFASNTVEGDDPLDIILMLSEILKCEDDMISFDLHRLVEQYADITEDHLHRLLNLRGDLPKSDLKEKVSFVMKSSKPKMQLQTSIFSQLKMSIPNLQNNIIQSQGIVLNQVPLSHTIMTNVNATNGIPIGTALSHAPTSVEQMNEMKTGIVVDGIPIVGMSNIPVQAAAPVRTMQSNANVSEGISQVLTKPRLSDLVRDTDSSLILEDDVEEALLAYADEFINRTLEGAVNLAKHRHINTIEVKDVQLYLGRKYGVWVSGFGTDELRPYKRKLKAESHKQRLALIRKA</sequence>
<dbReference type="GO" id="GO:0000149">
    <property type="term" value="F:SNARE binding"/>
    <property type="evidence" value="ECO:0007669"/>
    <property type="project" value="TreeGrafter"/>
</dbReference>
<dbReference type="Gene3D" id="1.10.20.10">
    <property type="entry name" value="Histone, subunit A"/>
    <property type="match status" value="1"/>
</dbReference>
<dbReference type="InParanoid" id="A0A5N4ARI7"/>
<dbReference type="Pfam" id="PF06046">
    <property type="entry name" value="Sec6"/>
    <property type="match status" value="1"/>
</dbReference>
<dbReference type="FunCoup" id="A0A5N4ARI7">
    <property type="interactions" value="1325"/>
</dbReference>
<dbReference type="InterPro" id="IPR009072">
    <property type="entry name" value="Histone-fold"/>
</dbReference>
<dbReference type="AlphaFoldDB" id="A0A5N4ARI7"/>
<dbReference type="GO" id="GO:0006352">
    <property type="term" value="P:DNA-templated transcription initiation"/>
    <property type="evidence" value="ECO:0007669"/>
    <property type="project" value="InterPro"/>
</dbReference>
<dbReference type="PANTHER" id="PTHR21292">
    <property type="entry name" value="EXOCYST COMPLEX COMPONENT SEC6-RELATED"/>
    <property type="match status" value="1"/>
</dbReference>
<evidence type="ECO:0000256" key="1">
    <source>
        <dbReference type="ARBA" id="ARBA00009447"/>
    </source>
</evidence>
<protein>
    <recommendedName>
        <fullName evidence="2">Transcription initiation factor TFIID subunit 12</fullName>
    </recommendedName>
</protein>
<dbReference type="GO" id="GO:0046982">
    <property type="term" value="F:protein heterodimerization activity"/>
    <property type="evidence" value="ECO:0007669"/>
    <property type="project" value="InterPro"/>
</dbReference>
<proteinExistence type="inferred from homology"/>
<dbReference type="SUPFAM" id="SSF47113">
    <property type="entry name" value="Histone-fold"/>
    <property type="match status" value="1"/>
</dbReference>
<evidence type="ECO:0000256" key="2">
    <source>
        <dbReference type="ARBA" id="ARBA00017484"/>
    </source>
</evidence>
<dbReference type="GO" id="GO:0000145">
    <property type="term" value="C:exocyst"/>
    <property type="evidence" value="ECO:0007669"/>
    <property type="project" value="InterPro"/>
</dbReference>
<dbReference type="GO" id="GO:0006887">
    <property type="term" value="P:exocytosis"/>
    <property type="evidence" value="ECO:0007669"/>
    <property type="project" value="UniProtKB-KW"/>
</dbReference>
<dbReference type="Proteomes" id="UP000327044">
    <property type="component" value="Unassembled WGS sequence"/>
</dbReference>
<dbReference type="FunFam" id="1.10.357.70:FF:000001">
    <property type="entry name" value="Exocyst complex component 3"/>
    <property type="match status" value="1"/>
</dbReference>
<organism evidence="6 7">
    <name type="scientific">Photinus pyralis</name>
    <name type="common">Common eastern firefly</name>
    <name type="synonym">Lampyris pyralis</name>
    <dbReference type="NCBI Taxonomy" id="7054"/>
    <lineage>
        <taxon>Eukaryota</taxon>
        <taxon>Metazoa</taxon>
        <taxon>Ecdysozoa</taxon>
        <taxon>Arthropoda</taxon>
        <taxon>Hexapoda</taxon>
        <taxon>Insecta</taxon>
        <taxon>Pterygota</taxon>
        <taxon>Neoptera</taxon>
        <taxon>Endopterygota</taxon>
        <taxon>Coleoptera</taxon>
        <taxon>Polyphaga</taxon>
        <taxon>Elateriformia</taxon>
        <taxon>Elateroidea</taxon>
        <taxon>Lampyridae</taxon>
        <taxon>Lampyrinae</taxon>
        <taxon>Photinus</taxon>
    </lineage>
</organism>
<dbReference type="InterPro" id="IPR003228">
    <property type="entry name" value="TFIID_TAF12_dom"/>
</dbReference>
<evidence type="ECO:0000313" key="7">
    <source>
        <dbReference type="Proteomes" id="UP000327044"/>
    </source>
</evidence>
<dbReference type="Gene3D" id="1.10.357.50">
    <property type="match status" value="1"/>
</dbReference>
<dbReference type="CDD" id="cd07981">
    <property type="entry name" value="HFD_TAF12"/>
    <property type="match status" value="1"/>
</dbReference>
<evidence type="ECO:0000256" key="3">
    <source>
        <dbReference type="ARBA" id="ARBA00022448"/>
    </source>
</evidence>
<keyword evidence="4" id="KW-0268">Exocytosis</keyword>
<dbReference type="GO" id="GO:0005669">
    <property type="term" value="C:transcription factor TFIID complex"/>
    <property type="evidence" value="ECO:0007669"/>
    <property type="project" value="InterPro"/>
</dbReference>
<dbReference type="InterPro" id="IPR010326">
    <property type="entry name" value="EXOC3/Sec6"/>
</dbReference>
<dbReference type="Pfam" id="PF03847">
    <property type="entry name" value="TFIID_20kDa"/>
    <property type="match status" value="1"/>
</dbReference>
<gene>
    <name evidence="6" type="ORF">PPYR_07821</name>
</gene>
<comment type="caution">
    <text evidence="6">The sequence shown here is derived from an EMBL/GenBank/DDBJ whole genome shotgun (WGS) entry which is preliminary data.</text>
</comment>
<reference evidence="6 7" key="1">
    <citation type="journal article" date="2018" name="Elife">
        <title>Firefly genomes illuminate parallel origins of bioluminescence in beetles.</title>
        <authorList>
            <person name="Fallon T.R."/>
            <person name="Lower S.E."/>
            <person name="Chang C.H."/>
            <person name="Bessho-Uehara M."/>
            <person name="Martin G.J."/>
            <person name="Bewick A.J."/>
            <person name="Behringer M."/>
            <person name="Debat H.J."/>
            <person name="Wong I."/>
            <person name="Day J.C."/>
            <person name="Suvorov A."/>
            <person name="Silva C.J."/>
            <person name="Stanger-Hall K.F."/>
            <person name="Hall D.W."/>
            <person name="Schmitz R.J."/>
            <person name="Nelson D.R."/>
            <person name="Lewis S.M."/>
            <person name="Shigenobu S."/>
            <person name="Bybee S.M."/>
            <person name="Larracuente A.M."/>
            <person name="Oba Y."/>
            <person name="Weng J.K."/>
        </authorList>
    </citation>
    <scope>NUCLEOTIDE SEQUENCE [LARGE SCALE GENOMIC DNA]</scope>
    <source>
        <strain evidence="6">1611_PpyrPB1</strain>
        <tissue evidence="6">Whole body</tissue>
    </source>
</reference>
<evidence type="ECO:0000259" key="5">
    <source>
        <dbReference type="Pfam" id="PF03847"/>
    </source>
</evidence>
<dbReference type="GO" id="GO:0051601">
    <property type="term" value="P:exocyst localization"/>
    <property type="evidence" value="ECO:0007669"/>
    <property type="project" value="TreeGrafter"/>
</dbReference>
<dbReference type="Gene3D" id="1.10.357.70">
    <property type="entry name" value="Exocyst complex component Sec6, C-terminal domain"/>
    <property type="match status" value="1"/>
</dbReference>
<name>A0A5N4ARI7_PHOPY</name>
<evidence type="ECO:0000256" key="4">
    <source>
        <dbReference type="ARBA" id="ARBA00022483"/>
    </source>
</evidence>
<accession>A0A5N4ARI7</accession>